<dbReference type="OrthoDB" id="3687315at2"/>
<gene>
    <name evidence="1" type="ORF">DV20_05675</name>
</gene>
<dbReference type="STRING" id="287986.DV20_05675"/>
<protein>
    <submittedName>
        <fullName evidence="1">Uncharacterized protein</fullName>
    </submittedName>
</protein>
<reference evidence="1 2" key="1">
    <citation type="submission" date="2014-05" db="EMBL/GenBank/DDBJ databases">
        <title>Draft genome sequence of Amycolatopsis rifamycinica DSM 46095.</title>
        <authorList>
            <person name="Lal R."/>
            <person name="Saxena A."/>
            <person name="Kumari R."/>
            <person name="Mukherjee U."/>
            <person name="Singh P."/>
            <person name="Sangwan N."/>
            <person name="Mahato N.K."/>
        </authorList>
    </citation>
    <scope>NUCLEOTIDE SEQUENCE [LARGE SCALE GENOMIC DNA]</scope>
    <source>
        <strain evidence="1 2">DSM 46095</strain>
    </source>
</reference>
<keyword evidence="2" id="KW-1185">Reference proteome</keyword>
<evidence type="ECO:0000313" key="1">
    <source>
        <dbReference type="EMBL" id="KDN23206.1"/>
    </source>
</evidence>
<accession>A0A066U6Z7</accession>
<dbReference type="RefSeq" id="WP_043776914.1">
    <property type="nucleotide sequence ID" value="NZ_JMQI01000011.1"/>
</dbReference>
<dbReference type="Proteomes" id="UP000027345">
    <property type="component" value="Unassembled WGS sequence"/>
</dbReference>
<evidence type="ECO:0000313" key="2">
    <source>
        <dbReference type="Proteomes" id="UP000027345"/>
    </source>
</evidence>
<sequence length="263" mass="28823">MPATTAESRARNARRYAARPRTPIPASACALRALTVSCHNGLAPAVGETTAVPGVLLTPLAHGEPLRFTGEWCLTHAATGLRVSPPASYLHTVEAVEWLRRTGLDWDRPVEALHADAELEAAYAALNYAVWDACREHRPLLPARTSWVDWPPLWRIRHHSRVAVARYLTWDDAADYAETACTAPGGALQPDAVIYRDTVSPGWALRCASIACTDTSWLIDWCDEGEGPALGTRAELAVLAVEDGWHAHPGGHWTCPECTRRYH</sequence>
<dbReference type="AlphaFoldDB" id="A0A066U6Z7"/>
<proteinExistence type="predicted"/>
<organism evidence="1 2">
    <name type="scientific">Amycolatopsis rifamycinica</name>
    <dbReference type="NCBI Taxonomy" id="287986"/>
    <lineage>
        <taxon>Bacteria</taxon>
        <taxon>Bacillati</taxon>
        <taxon>Actinomycetota</taxon>
        <taxon>Actinomycetes</taxon>
        <taxon>Pseudonocardiales</taxon>
        <taxon>Pseudonocardiaceae</taxon>
        <taxon>Amycolatopsis</taxon>
    </lineage>
</organism>
<dbReference type="EMBL" id="JMQI01000011">
    <property type="protein sequence ID" value="KDN23206.1"/>
    <property type="molecule type" value="Genomic_DNA"/>
</dbReference>
<comment type="caution">
    <text evidence="1">The sequence shown here is derived from an EMBL/GenBank/DDBJ whole genome shotgun (WGS) entry which is preliminary data.</text>
</comment>
<name>A0A066U6Z7_9PSEU</name>